<dbReference type="AlphaFoldDB" id="A0A916JA19"/>
<evidence type="ECO:0000256" key="17">
    <source>
        <dbReference type="ARBA" id="ARBA00040123"/>
    </source>
</evidence>
<dbReference type="InterPro" id="IPR029069">
    <property type="entry name" value="HotDog_dom_sf"/>
</dbReference>
<keyword evidence="7" id="KW-0378">Hydrolase</keyword>
<protein>
    <recommendedName>
        <fullName evidence="17">Acyl-coenzyme A thioesterase THEM4</fullName>
        <ecNumber evidence="16">3.1.2.2</ecNumber>
    </recommendedName>
    <alternativeName>
        <fullName evidence="18">Thioesterase superfamily member 4</fullName>
    </alternativeName>
</protein>
<comment type="subcellular location">
    <subcellularLocation>
        <location evidence="3">Cell projection</location>
        <location evidence="3">Ruffle membrane</location>
    </subcellularLocation>
    <subcellularLocation>
        <location evidence="2">Cytoplasm</location>
    </subcellularLocation>
    <subcellularLocation>
        <location evidence="1">Membrane</location>
        <topology evidence="1">Peripheral membrane protein</topology>
    </subcellularLocation>
</comment>
<keyword evidence="9" id="KW-0809">Transit peptide</keyword>
<dbReference type="GO" id="GO:0005737">
    <property type="term" value="C:cytoplasm"/>
    <property type="evidence" value="ECO:0007669"/>
    <property type="project" value="UniProtKB-SubCell"/>
</dbReference>
<dbReference type="InterPro" id="IPR006683">
    <property type="entry name" value="Thioestr_dom"/>
</dbReference>
<keyword evidence="6" id="KW-0053">Apoptosis</keyword>
<proteinExistence type="inferred from homology"/>
<name>A0A916JA19_9PROT</name>
<dbReference type="EMBL" id="CAJQUM010000001">
    <property type="protein sequence ID" value="CAG4885113.1"/>
    <property type="molecule type" value="Genomic_DNA"/>
</dbReference>
<dbReference type="EC" id="3.1.2.2" evidence="16"/>
<keyword evidence="12" id="KW-0966">Cell projection</keyword>
<keyword evidence="11" id="KW-0472">Membrane</keyword>
<organism evidence="25 26">
    <name type="scientific">Georgfuchsia toluolica</name>
    <dbReference type="NCBI Taxonomy" id="424218"/>
    <lineage>
        <taxon>Bacteria</taxon>
        <taxon>Pseudomonadati</taxon>
        <taxon>Pseudomonadota</taxon>
        <taxon>Betaproteobacteria</taxon>
        <taxon>Nitrosomonadales</taxon>
        <taxon>Sterolibacteriaceae</taxon>
        <taxon>Georgfuchsia</taxon>
    </lineage>
</organism>
<comment type="catalytic activity">
    <reaction evidence="20">
        <text>hexadecanoyl-CoA + H2O = hexadecanoate + CoA + H(+)</text>
        <dbReference type="Rhea" id="RHEA:16645"/>
        <dbReference type="ChEBI" id="CHEBI:7896"/>
        <dbReference type="ChEBI" id="CHEBI:15377"/>
        <dbReference type="ChEBI" id="CHEBI:15378"/>
        <dbReference type="ChEBI" id="CHEBI:57287"/>
        <dbReference type="ChEBI" id="CHEBI:57379"/>
        <dbReference type="EC" id="3.1.2.2"/>
    </reaction>
    <physiologicalReaction direction="left-to-right" evidence="20">
        <dbReference type="Rhea" id="RHEA:16646"/>
    </physiologicalReaction>
</comment>
<evidence type="ECO:0000256" key="9">
    <source>
        <dbReference type="ARBA" id="ARBA00022946"/>
    </source>
</evidence>
<reference evidence="25" key="1">
    <citation type="submission" date="2021-04" db="EMBL/GenBank/DDBJ databases">
        <authorList>
            <person name="Hornung B."/>
        </authorList>
    </citation>
    <scope>NUCLEOTIDE SEQUENCE</scope>
    <source>
        <strain evidence="25">G5G6</strain>
    </source>
</reference>
<comment type="catalytic activity">
    <reaction evidence="19">
        <text>octanoyl-CoA + H2O = octanoate + CoA + H(+)</text>
        <dbReference type="Rhea" id="RHEA:30143"/>
        <dbReference type="ChEBI" id="CHEBI:15377"/>
        <dbReference type="ChEBI" id="CHEBI:15378"/>
        <dbReference type="ChEBI" id="CHEBI:25646"/>
        <dbReference type="ChEBI" id="CHEBI:57287"/>
        <dbReference type="ChEBI" id="CHEBI:57386"/>
    </reaction>
    <physiologicalReaction direction="left-to-right" evidence="19">
        <dbReference type="Rhea" id="RHEA:30144"/>
    </physiologicalReaction>
</comment>
<feature type="domain" description="Thioesterase" evidence="24">
    <location>
        <begin position="138"/>
        <end position="210"/>
    </location>
</feature>
<comment type="caution">
    <text evidence="25">The sequence shown here is derived from an EMBL/GenBank/DDBJ whole genome shotgun (WGS) entry which is preliminary data.</text>
</comment>
<keyword evidence="8" id="KW-0276">Fatty acid metabolism</keyword>
<evidence type="ECO:0000313" key="25">
    <source>
        <dbReference type="EMBL" id="CAG4885113.1"/>
    </source>
</evidence>
<dbReference type="CDD" id="cd03443">
    <property type="entry name" value="PaaI_thioesterase"/>
    <property type="match status" value="1"/>
</dbReference>
<dbReference type="GO" id="GO:0006631">
    <property type="term" value="P:fatty acid metabolic process"/>
    <property type="evidence" value="ECO:0007669"/>
    <property type="project" value="UniProtKB-KW"/>
</dbReference>
<evidence type="ECO:0000256" key="10">
    <source>
        <dbReference type="ARBA" id="ARBA00023098"/>
    </source>
</evidence>
<evidence type="ECO:0000256" key="15">
    <source>
        <dbReference type="ARBA" id="ARBA00038456"/>
    </source>
</evidence>
<keyword evidence="26" id="KW-1185">Reference proteome</keyword>
<evidence type="ECO:0000256" key="16">
    <source>
        <dbReference type="ARBA" id="ARBA00038848"/>
    </source>
</evidence>
<evidence type="ECO:0000256" key="7">
    <source>
        <dbReference type="ARBA" id="ARBA00022801"/>
    </source>
</evidence>
<evidence type="ECO:0000256" key="12">
    <source>
        <dbReference type="ARBA" id="ARBA00023273"/>
    </source>
</evidence>
<evidence type="ECO:0000256" key="20">
    <source>
        <dbReference type="ARBA" id="ARBA00047734"/>
    </source>
</evidence>
<evidence type="ECO:0000313" key="26">
    <source>
        <dbReference type="Proteomes" id="UP000742786"/>
    </source>
</evidence>
<dbReference type="InterPro" id="IPR052365">
    <property type="entry name" value="THEM4/THEM5_acyl-CoA_thioest"/>
</dbReference>
<evidence type="ECO:0000256" key="21">
    <source>
        <dbReference type="ARBA" id="ARBA00047969"/>
    </source>
</evidence>
<evidence type="ECO:0000256" key="14">
    <source>
        <dbReference type="ARBA" id="ARBA00037002"/>
    </source>
</evidence>
<keyword evidence="5" id="KW-0963">Cytoplasm</keyword>
<gene>
    <name evidence="25" type="ORF">GTOL_12996</name>
</gene>
<evidence type="ECO:0000256" key="8">
    <source>
        <dbReference type="ARBA" id="ARBA00022832"/>
    </source>
</evidence>
<dbReference type="GO" id="GO:0016020">
    <property type="term" value="C:membrane"/>
    <property type="evidence" value="ECO:0007669"/>
    <property type="project" value="UniProtKB-SubCell"/>
</dbReference>
<evidence type="ECO:0000256" key="22">
    <source>
        <dbReference type="ARBA" id="ARBA00048074"/>
    </source>
</evidence>
<comment type="catalytic activity">
    <reaction evidence="22">
        <text>dodecanoyl-CoA + H2O = dodecanoate + CoA + H(+)</text>
        <dbReference type="Rhea" id="RHEA:30135"/>
        <dbReference type="ChEBI" id="CHEBI:15377"/>
        <dbReference type="ChEBI" id="CHEBI:15378"/>
        <dbReference type="ChEBI" id="CHEBI:18262"/>
        <dbReference type="ChEBI" id="CHEBI:57287"/>
        <dbReference type="ChEBI" id="CHEBI:57375"/>
    </reaction>
    <physiologicalReaction direction="left-to-right" evidence="22">
        <dbReference type="Rhea" id="RHEA:30136"/>
    </physiologicalReaction>
</comment>
<evidence type="ECO:0000256" key="4">
    <source>
        <dbReference type="ARBA" id="ARBA00022475"/>
    </source>
</evidence>
<comment type="catalytic activity">
    <reaction evidence="21">
        <text>decanoyl-CoA + H2O = decanoate + CoA + H(+)</text>
        <dbReference type="Rhea" id="RHEA:40059"/>
        <dbReference type="ChEBI" id="CHEBI:15377"/>
        <dbReference type="ChEBI" id="CHEBI:15378"/>
        <dbReference type="ChEBI" id="CHEBI:27689"/>
        <dbReference type="ChEBI" id="CHEBI:57287"/>
        <dbReference type="ChEBI" id="CHEBI:61430"/>
    </reaction>
    <physiologicalReaction direction="left-to-right" evidence="21">
        <dbReference type="Rhea" id="RHEA:40060"/>
    </physiologicalReaction>
</comment>
<comment type="similarity">
    <text evidence="15">Belongs to the THEM4/THEM5 thioesterase family.</text>
</comment>
<evidence type="ECO:0000256" key="3">
    <source>
        <dbReference type="ARBA" id="ARBA00004632"/>
    </source>
</evidence>
<dbReference type="Proteomes" id="UP000742786">
    <property type="component" value="Unassembled WGS sequence"/>
</dbReference>
<evidence type="ECO:0000256" key="23">
    <source>
        <dbReference type="ARBA" id="ARBA00048180"/>
    </source>
</evidence>
<evidence type="ECO:0000259" key="24">
    <source>
        <dbReference type="Pfam" id="PF03061"/>
    </source>
</evidence>
<evidence type="ECO:0000256" key="13">
    <source>
        <dbReference type="ARBA" id="ARBA00035852"/>
    </source>
</evidence>
<evidence type="ECO:0000256" key="2">
    <source>
        <dbReference type="ARBA" id="ARBA00004496"/>
    </source>
</evidence>
<dbReference type="RefSeq" id="WP_220636894.1">
    <property type="nucleotide sequence ID" value="NZ_CAJQUM010000001.1"/>
</dbReference>
<dbReference type="SUPFAM" id="SSF54637">
    <property type="entry name" value="Thioesterase/thiol ester dehydrase-isomerase"/>
    <property type="match status" value="1"/>
</dbReference>
<evidence type="ECO:0000256" key="1">
    <source>
        <dbReference type="ARBA" id="ARBA00004170"/>
    </source>
</evidence>
<evidence type="ECO:0000256" key="19">
    <source>
        <dbReference type="ARBA" id="ARBA00047588"/>
    </source>
</evidence>
<comment type="catalytic activity">
    <reaction evidence="23">
        <text>tetradecanoyl-CoA + H2O = tetradecanoate + CoA + H(+)</text>
        <dbReference type="Rhea" id="RHEA:40119"/>
        <dbReference type="ChEBI" id="CHEBI:15377"/>
        <dbReference type="ChEBI" id="CHEBI:15378"/>
        <dbReference type="ChEBI" id="CHEBI:30807"/>
        <dbReference type="ChEBI" id="CHEBI:57287"/>
        <dbReference type="ChEBI" id="CHEBI:57385"/>
    </reaction>
    <physiologicalReaction direction="left-to-right" evidence="23">
        <dbReference type="Rhea" id="RHEA:40120"/>
    </physiologicalReaction>
</comment>
<comment type="catalytic activity">
    <reaction evidence="14">
        <text>(9Z)-octadecenoyl-CoA + H2O = (9Z)-octadecenoate + CoA + H(+)</text>
        <dbReference type="Rhea" id="RHEA:40139"/>
        <dbReference type="ChEBI" id="CHEBI:15377"/>
        <dbReference type="ChEBI" id="CHEBI:15378"/>
        <dbReference type="ChEBI" id="CHEBI:30823"/>
        <dbReference type="ChEBI" id="CHEBI:57287"/>
        <dbReference type="ChEBI" id="CHEBI:57387"/>
    </reaction>
    <physiologicalReaction direction="left-to-right" evidence="14">
        <dbReference type="Rhea" id="RHEA:40140"/>
    </physiologicalReaction>
</comment>
<dbReference type="GO" id="GO:0016790">
    <property type="term" value="F:thiolester hydrolase activity"/>
    <property type="evidence" value="ECO:0007669"/>
    <property type="project" value="UniProtKB-ARBA"/>
</dbReference>
<evidence type="ECO:0000256" key="18">
    <source>
        <dbReference type="ARBA" id="ARBA00043210"/>
    </source>
</evidence>
<evidence type="ECO:0000256" key="5">
    <source>
        <dbReference type="ARBA" id="ARBA00022490"/>
    </source>
</evidence>
<comment type="catalytic activity">
    <reaction evidence="13">
        <text>(5Z,8Z,11Z,14Z)-eicosatetraenoyl-CoA + H2O = (5Z,8Z,11Z,14Z)-eicosatetraenoate + CoA + H(+)</text>
        <dbReference type="Rhea" id="RHEA:40151"/>
        <dbReference type="ChEBI" id="CHEBI:15377"/>
        <dbReference type="ChEBI" id="CHEBI:15378"/>
        <dbReference type="ChEBI" id="CHEBI:32395"/>
        <dbReference type="ChEBI" id="CHEBI:57287"/>
        <dbReference type="ChEBI" id="CHEBI:57368"/>
    </reaction>
    <physiologicalReaction direction="left-to-right" evidence="13">
        <dbReference type="Rhea" id="RHEA:40152"/>
    </physiologicalReaction>
</comment>
<dbReference type="Pfam" id="PF03061">
    <property type="entry name" value="4HBT"/>
    <property type="match status" value="1"/>
</dbReference>
<accession>A0A916JA19</accession>
<evidence type="ECO:0000256" key="11">
    <source>
        <dbReference type="ARBA" id="ARBA00023136"/>
    </source>
</evidence>
<dbReference type="Gene3D" id="3.10.129.10">
    <property type="entry name" value="Hotdog Thioesterase"/>
    <property type="match status" value="1"/>
</dbReference>
<dbReference type="PANTHER" id="PTHR12418:SF19">
    <property type="entry name" value="ACYL-COENZYME A THIOESTERASE THEM4"/>
    <property type="match status" value="1"/>
</dbReference>
<evidence type="ECO:0000256" key="6">
    <source>
        <dbReference type="ARBA" id="ARBA00022703"/>
    </source>
</evidence>
<sequence length="228" mass="25139">MQKTPSIAYNLSGWMDTSPEVRPAVNDNWQSRRELAAALRRLNTAVLTRDVPTELLQSVTATMQAEAARIEANEVVPGTKAQAERNSTQHGQLPDIFYEINPASGQSNAIAPPMHIWQTDGRVHACVTPSWSYEGPFEHLHGGIIALLFDQVLGAGQRITGVAGRTGTLEIRFHHPTLLNKTLHLVAKVDRVVGRKKFMVGELWADDVRTASCKGVFISERNWPDAIA</sequence>
<dbReference type="PANTHER" id="PTHR12418">
    <property type="entry name" value="ACYL-COENZYME A THIOESTERASE THEM4"/>
    <property type="match status" value="1"/>
</dbReference>
<keyword evidence="10" id="KW-0443">Lipid metabolism</keyword>
<keyword evidence="4" id="KW-1003">Cell membrane</keyword>